<dbReference type="InterPro" id="IPR000092">
    <property type="entry name" value="Polyprenyl_synt"/>
</dbReference>
<keyword evidence="9" id="KW-1185">Reference proteome</keyword>
<evidence type="ECO:0000256" key="7">
    <source>
        <dbReference type="RuleBase" id="RU004466"/>
    </source>
</evidence>
<dbReference type="RefSeq" id="WP_115301856.1">
    <property type="nucleotide sequence ID" value="NZ_CAAAHO010000008.1"/>
</dbReference>
<gene>
    <name evidence="8" type="primary">ispA_1</name>
    <name evidence="8" type="ORF">NCTC13315_00606</name>
</gene>
<evidence type="ECO:0000256" key="4">
    <source>
        <dbReference type="ARBA" id="ARBA00022723"/>
    </source>
</evidence>
<evidence type="ECO:0000256" key="6">
    <source>
        <dbReference type="ARBA" id="ARBA00023229"/>
    </source>
</evidence>
<dbReference type="AlphaFoldDB" id="A0A378HZA1"/>
<dbReference type="InterPro" id="IPR033749">
    <property type="entry name" value="Polyprenyl_synt_CS"/>
</dbReference>
<keyword evidence="4" id="KW-0479">Metal-binding</keyword>
<evidence type="ECO:0000313" key="8">
    <source>
        <dbReference type="EMBL" id="STX28082.1"/>
    </source>
</evidence>
<dbReference type="InterPro" id="IPR053378">
    <property type="entry name" value="Prenyl_diphosphate_synthase"/>
</dbReference>
<sequence>MINDKLTYYRTHHETFLKQVIQNLEIPAKRIQEAMHYALFPGGKRLRPMLVYLTGEVIDAALPSLDRIAAAIELTHAYSLIHDDLPAMDNDDFRRGKPSCHRKFDEATAILVGDGMQALAVDILLTELPQFLEPSQVIAVTRELVHASGPSGMVSGQSLDLSELNNINITEAQLCAIHTLKTGKLISACINMATVVGNPDDSLKAALCDYAHYLGLVFQMQDDYLDAYAPMTRLGKNRASDVANQKITFAQLYEQQALFELINSYFQKAKDKLTPFTEKTKTLIAFTETLQVRSELAEI</sequence>
<dbReference type="GO" id="GO:0004337">
    <property type="term" value="F:(2E,6E)-farnesyl diphosphate synthase activity"/>
    <property type="evidence" value="ECO:0007669"/>
    <property type="project" value="UniProtKB-EC"/>
</dbReference>
<evidence type="ECO:0000256" key="3">
    <source>
        <dbReference type="ARBA" id="ARBA00022679"/>
    </source>
</evidence>
<reference evidence="8 9" key="1">
    <citation type="submission" date="2018-06" db="EMBL/GenBank/DDBJ databases">
        <authorList>
            <consortium name="Pathogen Informatics"/>
            <person name="Doyle S."/>
        </authorList>
    </citation>
    <scope>NUCLEOTIDE SEQUENCE [LARGE SCALE GENOMIC DNA]</scope>
    <source>
        <strain evidence="8 9">NCTC13315</strain>
    </source>
</reference>
<dbReference type="PROSITE" id="PS00444">
    <property type="entry name" value="POLYPRENYL_SYNTHASE_2"/>
    <property type="match status" value="1"/>
</dbReference>
<accession>A0A378HZA1</accession>
<dbReference type="EC" id="2.5.1.10" evidence="8"/>
<dbReference type="FunFam" id="1.10.600.10:FF:000001">
    <property type="entry name" value="Geranylgeranyl diphosphate synthase"/>
    <property type="match status" value="1"/>
</dbReference>
<comment type="cofactor">
    <cofactor evidence="1">
        <name>Mg(2+)</name>
        <dbReference type="ChEBI" id="CHEBI:18420"/>
    </cofactor>
</comment>
<dbReference type="GO" id="GO:0005737">
    <property type="term" value="C:cytoplasm"/>
    <property type="evidence" value="ECO:0007669"/>
    <property type="project" value="UniProtKB-ARBA"/>
</dbReference>
<dbReference type="OrthoDB" id="9805316at2"/>
<keyword evidence="5" id="KW-0460">Magnesium</keyword>
<dbReference type="Gene3D" id="1.10.600.10">
    <property type="entry name" value="Farnesyl Diphosphate Synthase"/>
    <property type="match status" value="1"/>
</dbReference>
<dbReference type="Proteomes" id="UP000254968">
    <property type="component" value="Unassembled WGS sequence"/>
</dbReference>
<name>A0A378HZA1_9GAMM</name>
<keyword evidence="6" id="KW-0414">Isoprene biosynthesis</keyword>
<dbReference type="CDD" id="cd00685">
    <property type="entry name" value="Trans_IPPS_HT"/>
    <property type="match status" value="1"/>
</dbReference>
<dbReference type="PANTHER" id="PTHR43281">
    <property type="entry name" value="FARNESYL DIPHOSPHATE SYNTHASE"/>
    <property type="match status" value="1"/>
</dbReference>
<evidence type="ECO:0000313" key="9">
    <source>
        <dbReference type="Proteomes" id="UP000254968"/>
    </source>
</evidence>
<evidence type="ECO:0000256" key="1">
    <source>
        <dbReference type="ARBA" id="ARBA00001946"/>
    </source>
</evidence>
<evidence type="ECO:0000256" key="5">
    <source>
        <dbReference type="ARBA" id="ARBA00022842"/>
    </source>
</evidence>
<proteinExistence type="inferred from homology"/>
<evidence type="ECO:0000256" key="2">
    <source>
        <dbReference type="ARBA" id="ARBA00006706"/>
    </source>
</evidence>
<dbReference type="SFLD" id="SFLDS00005">
    <property type="entry name" value="Isoprenoid_Synthase_Type_I"/>
    <property type="match status" value="1"/>
</dbReference>
<comment type="similarity">
    <text evidence="2 7">Belongs to the FPP/GGPP synthase family.</text>
</comment>
<organism evidence="8 9">
    <name type="scientific">Legionella beliardensis</name>
    <dbReference type="NCBI Taxonomy" id="91822"/>
    <lineage>
        <taxon>Bacteria</taxon>
        <taxon>Pseudomonadati</taxon>
        <taxon>Pseudomonadota</taxon>
        <taxon>Gammaproteobacteria</taxon>
        <taxon>Legionellales</taxon>
        <taxon>Legionellaceae</taxon>
        <taxon>Legionella</taxon>
    </lineage>
</organism>
<dbReference type="SUPFAM" id="SSF48576">
    <property type="entry name" value="Terpenoid synthases"/>
    <property type="match status" value="1"/>
</dbReference>
<protein>
    <submittedName>
        <fullName evidence="8">Geranyltranstransferase</fullName>
        <ecNumber evidence="8">2.5.1.10</ecNumber>
    </submittedName>
</protein>
<dbReference type="GO" id="GO:0016114">
    <property type="term" value="P:terpenoid biosynthetic process"/>
    <property type="evidence" value="ECO:0007669"/>
    <property type="project" value="UniProtKB-ARBA"/>
</dbReference>
<dbReference type="PROSITE" id="PS00723">
    <property type="entry name" value="POLYPRENYL_SYNTHASE_1"/>
    <property type="match status" value="1"/>
</dbReference>
<dbReference type="InterPro" id="IPR008949">
    <property type="entry name" value="Isoprenoid_synthase_dom_sf"/>
</dbReference>
<keyword evidence="3 7" id="KW-0808">Transferase</keyword>
<dbReference type="EMBL" id="UGNV01000001">
    <property type="protein sequence ID" value="STX28082.1"/>
    <property type="molecule type" value="Genomic_DNA"/>
</dbReference>
<dbReference type="PANTHER" id="PTHR43281:SF1">
    <property type="entry name" value="FARNESYL DIPHOSPHATE SYNTHASE"/>
    <property type="match status" value="1"/>
</dbReference>
<dbReference type="Pfam" id="PF00348">
    <property type="entry name" value="polyprenyl_synt"/>
    <property type="match status" value="1"/>
</dbReference>
<dbReference type="GO" id="GO:0046872">
    <property type="term" value="F:metal ion binding"/>
    <property type="evidence" value="ECO:0007669"/>
    <property type="project" value="UniProtKB-KW"/>
</dbReference>
<dbReference type="NCBIfam" id="NF045485">
    <property type="entry name" value="FPPsyn"/>
    <property type="match status" value="1"/>
</dbReference>
<dbReference type="GO" id="GO:0008654">
    <property type="term" value="P:phospholipid biosynthetic process"/>
    <property type="evidence" value="ECO:0007669"/>
    <property type="project" value="UniProtKB-ARBA"/>
</dbReference>
<dbReference type="SFLD" id="SFLDG01017">
    <property type="entry name" value="Polyprenyl_Transferase_Like"/>
    <property type="match status" value="1"/>
</dbReference>